<feature type="transmembrane region" description="Helical" evidence="9">
    <location>
        <begin position="774"/>
        <end position="797"/>
    </location>
</feature>
<dbReference type="Gene3D" id="1.20.1110.10">
    <property type="entry name" value="Calcium-transporting ATPase, transmembrane domain"/>
    <property type="match status" value="1"/>
</dbReference>
<dbReference type="InterPro" id="IPR059000">
    <property type="entry name" value="ATPase_P-type_domA"/>
</dbReference>
<dbReference type="Proteomes" id="UP000193978">
    <property type="component" value="Chromosome"/>
</dbReference>
<dbReference type="SFLD" id="SFLDS00003">
    <property type="entry name" value="Haloacid_Dehalogenase"/>
    <property type="match status" value="1"/>
</dbReference>
<dbReference type="GO" id="GO:0016887">
    <property type="term" value="F:ATP hydrolysis activity"/>
    <property type="evidence" value="ECO:0007669"/>
    <property type="project" value="InterPro"/>
</dbReference>
<evidence type="ECO:0000256" key="1">
    <source>
        <dbReference type="ARBA" id="ARBA00004141"/>
    </source>
</evidence>
<proteinExistence type="predicted"/>
<dbReference type="GO" id="GO:0015662">
    <property type="term" value="F:P-type ion transporter activity"/>
    <property type="evidence" value="ECO:0007669"/>
    <property type="project" value="UniProtKB-ARBA"/>
</dbReference>
<reference evidence="11 12" key="1">
    <citation type="submission" date="2017-02" db="EMBL/GenBank/DDBJ databases">
        <authorList>
            <person name="Peterson S.W."/>
        </authorList>
    </citation>
    <scope>NUCLEOTIDE SEQUENCE [LARGE SCALE GENOMIC DNA]</scope>
    <source>
        <strain evidence="11 12">S285</strain>
    </source>
</reference>
<evidence type="ECO:0000256" key="9">
    <source>
        <dbReference type="SAM" id="Phobius"/>
    </source>
</evidence>
<dbReference type="InterPro" id="IPR036412">
    <property type="entry name" value="HAD-like_sf"/>
</dbReference>
<evidence type="ECO:0000256" key="2">
    <source>
        <dbReference type="ARBA" id="ARBA00022692"/>
    </source>
</evidence>
<evidence type="ECO:0000256" key="6">
    <source>
        <dbReference type="ARBA" id="ARBA00022989"/>
    </source>
</evidence>
<dbReference type="SUPFAM" id="SSF81665">
    <property type="entry name" value="Calcium ATPase, transmembrane domain M"/>
    <property type="match status" value="1"/>
</dbReference>
<dbReference type="Gene3D" id="2.40.50.100">
    <property type="match status" value="1"/>
</dbReference>
<evidence type="ECO:0000313" key="12">
    <source>
        <dbReference type="Proteomes" id="UP000193978"/>
    </source>
</evidence>
<evidence type="ECO:0000256" key="7">
    <source>
        <dbReference type="ARBA" id="ARBA00023136"/>
    </source>
</evidence>
<dbReference type="PRINTS" id="PR00120">
    <property type="entry name" value="HATPASE"/>
</dbReference>
<dbReference type="Gene3D" id="2.40.30.170">
    <property type="match status" value="1"/>
</dbReference>
<dbReference type="InterPro" id="IPR018303">
    <property type="entry name" value="ATPase_P-typ_P_site"/>
</dbReference>
<dbReference type="Pfam" id="PF00122">
    <property type="entry name" value="E1-E2_ATPase"/>
    <property type="match status" value="1"/>
</dbReference>
<dbReference type="SUPFAM" id="SSF81660">
    <property type="entry name" value="Metal cation-transporting ATPase, ATP-binding domain N"/>
    <property type="match status" value="1"/>
</dbReference>
<dbReference type="STRING" id="655015.B1812_01135"/>
<feature type="transmembrane region" description="Helical" evidence="9">
    <location>
        <begin position="255"/>
        <end position="273"/>
    </location>
</feature>
<dbReference type="SUPFAM" id="SSF81653">
    <property type="entry name" value="Calcium ATPase, transduction domain A"/>
    <property type="match status" value="1"/>
</dbReference>
<evidence type="ECO:0000256" key="4">
    <source>
        <dbReference type="ARBA" id="ARBA00022840"/>
    </source>
</evidence>
<dbReference type="InterPro" id="IPR023214">
    <property type="entry name" value="HAD_sf"/>
</dbReference>
<keyword evidence="3" id="KW-0547">Nucleotide-binding</keyword>
<name>A0A1W6MQQ9_9HYPH</name>
<feature type="coiled-coil region" evidence="8">
    <location>
        <begin position="1005"/>
        <end position="1060"/>
    </location>
</feature>
<feature type="transmembrane region" description="Helical" evidence="9">
    <location>
        <begin position="91"/>
        <end position="109"/>
    </location>
</feature>
<evidence type="ECO:0000259" key="10">
    <source>
        <dbReference type="SMART" id="SM00831"/>
    </source>
</evidence>
<keyword evidence="7 9" id="KW-0472">Membrane</keyword>
<dbReference type="Gene3D" id="1.10.287.470">
    <property type="entry name" value="Helix hairpin bin"/>
    <property type="match status" value="1"/>
</dbReference>
<dbReference type="SFLD" id="SFLDF00027">
    <property type="entry name" value="p-type_atpase"/>
    <property type="match status" value="1"/>
</dbReference>
<evidence type="ECO:0000256" key="3">
    <source>
        <dbReference type="ARBA" id="ARBA00022741"/>
    </source>
</evidence>
<dbReference type="Pfam" id="PF13246">
    <property type="entry name" value="Cation_ATPase"/>
    <property type="match status" value="1"/>
</dbReference>
<dbReference type="InterPro" id="IPR023299">
    <property type="entry name" value="ATPase_P-typ_cyto_dom_N"/>
</dbReference>
<dbReference type="Gene3D" id="2.40.420.20">
    <property type="match status" value="1"/>
</dbReference>
<keyword evidence="12" id="KW-1185">Reference proteome</keyword>
<dbReference type="SMART" id="SM00831">
    <property type="entry name" value="Cation_ATPase_N"/>
    <property type="match status" value="1"/>
</dbReference>
<dbReference type="PROSITE" id="PS00154">
    <property type="entry name" value="ATPASE_E1_E2"/>
    <property type="match status" value="1"/>
</dbReference>
<keyword evidence="4" id="KW-0067">ATP-binding</keyword>
<dbReference type="InterPro" id="IPR023298">
    <property type="entry name" value="ATPase_P-typ_TM_dom_sf"/>
</dbReference>
<dbReference type="SFLD" id="SFLDG00002">
    <property type="entry name" value="C1.7:_P-type_atpase_like"/>
    <property type="match status" value="1"/>
</dbReference>
<feature type="transmembrane region" description="Helical" evidence="9">
    <location>
        <begin position="841"/>
        <end position="858"/>
    </location>
</feature>
<dbReference type="Gene3D" id="3.40.50.1000">
    <property type="entry name" value="HAD superfamily/HAD-like"/>
    <property type="match status" value="1"/>
</dbReference>
<keyword evidence="8" id="KW-0175">Coiled coil</keyword>
<keyword evidence="5" id="KW-1278">Translocase</keyword>
<dbReference type="Gene3D" id="2.70.150.10">
    <property type="entry name" value="Calcium-transporting ATPase, cytoplasmic transduction domain A"/>
    <property type="match status" value="1"/>
</dbReference>
<dbReference type="SUPFAM" id="SSF56784">
    <property type="entry name" value="HAD-like"/>
    <property type="match status" value="1"/>
</dbReference>
<feature type="transmembrane region" description="Helical" evidence="9">
    <location>
        <begin position="809"/>
        <end position="829"/>
    </location>
</feature>
<dbReference type="Gene3D" id="3.40.1110.10">
    <property type="entry name" value="Calcium-transporting ATPase, cytoplasmic domain N"/>
    <property type="match status" value="1"/>
</dbReference>
<dbReference type="Pfam" id="PF00690">
    <property type="entry name" value="Cation_ATPase_N"/>
    <property type="match status" value="1"/>
</dbReference>
<evidence type="ECO:0000256" key="8">
    <source>
        <dbReference type="SAM" id="Coils"/>
    </source>
</evidence>
<dbReference type="KEGG" id="mbry:B1812_01135"/>
<keyword evidence="2 9" id="KW-0812">Transmembrane</keyword>
<dbReference type="InterPro" id="IPR004014">
    <property type="entry name" value="ATPase_P-typ_cation-transptr_N"/>
</dbReference>
<gene>
    <name evidence="11" type="ORF">B1812_01135</name>
</gene>
<keyword evidence="6 9" id="KW-1133">Transmembrane helix</keyword>
<dbReference type="AlphaFoldDB" id="A0A1W6MQQ9"/>
<comment type="subcellular location">
    <subcellularLocation>
        <location evidence="1">Membrane</location>
        <topology evidence="1">Multi-pass membrane protein</topology>
    </subcellularLocation>
</comment>
<dbReference type="InterPro" id="IPR006068">
    <property type="entry name" value="ATPase_P-typ_cation-transptr_C"/>
</dbReference>
<dbReference type="PRINTS" id="PR00119">
    <property type="entry name" value="CATATPASE"/>
</dbReference>
<dbReference type="InterPro" id="IPR044492">
    <property type="entry name" value="P_typ_ATPase_HD_dom"/>
</dbReference>
<dbReference type="InterPro" id="IPR001757">
    <property type="entry name" value="P_typ_ATPase"/>
</dbReference>
<feature type="transmembrane region" description="Helical" evidence="9">
    <location>
        <begin position="69"/>
        <end position="85"/>
    </location>
</feature>
<dbReference type="Pfam" id="PF00689">
    <property type="entry name" value="Cation_ATPase_C"/>
    <property type="match status" value="1"/>
</dbReference>
<feature type="domain" description="Cation-transporting P-type ATPase N-terminal" evidence="10">
    <location>
        <begin position="13"/>
        <end position="86"/>
    </location>
</feature>
<sequence>MDPGVSEGSNDAPWHCLSTTESLQRLASSSHGLTRSQADEALARHGPNTITVSEAFSPWTIFLSQFKSALIWILVAASIVSGALGESEDSIAILAIVVLNALVGFYQEYSAEKSIAALKQMAAPRARVIRDGEARTIPASRIVPGDIIEFEAGDLIAADARLISASALSCVESALTGEPEAVVKQPGALQERNLPVGDRVNMVFLGTSVAAGVGRGVVVATGMQTEIGRIAALIREAGEGRETPLQQKLDRFGRTLLWATLGIVALLFGLGLLRKEPIVDLFMTSVSLAVAALPESLPAVATAALSLGVMRMSRRRALVRRLASVETLGSTNVICSDKTGTLTEGRMSAQTMFVAERRYEIEGEGYEPRGAIRSGGVTISPEGDSPLRKMADNLVGCNNARLESVGDSWTVIGDPTEGALLCAGLKSGGDPVALERACPQLYEIPFDSDRKLHSTLRWLAEGRVRLLTNGAPEALLARASQVLGREGVHAVTEEERAALLHHNASLASQGFRVLGCAFRDFDAAPSPVDPVEVERDLIFLGLCGLRDPPRREAREAIAKCRSAGIRVVMITGDHPRTAKAIALDLGFEGDGETVTGVMLDALDDNALAARVPRISVYARVSAAHKLRIVRAWQANGAVVSMTGDGVNDAPAIKGADIGVAMGLSGSEVTKQASDMIITDDNFATIVDAVEEGRGIFENIKNTLQYLLSCNAAELLLMTVCIVSGFPSPLLPIHLLWINLVTDGPPALCLAADRANPEVMSHLPRDRDQPLTDRSFLETMLLTAAPVAALTFLVFLYGLQTGGLTLGRSYAFTSMVFSQLFVALSARNGMTPFWRRNPLSNPYLIVVTGALIFIQLSSHQSASFAHLLQVAELSLHEEILLLAASATPMLLLELVKSASHFVASQEAGAAEPRRPWMNWITAGVILAGAAGAWLQWPAREGTSASYVTGGVERRPVRRTIDATIEPRKTQVLSPMPGVVRFHDCEVGSLVVENQLCAAIEDGASRAETARLQAAAAKTRAVAAKQEIRLLGARKALAQARAAKARRRILAAQRRYEEIRRALLQLNTLAVRYEAAFARVEREGARREVRAPAAGVVSERAAQGAIVRKDDLLFVVNADDRLGNTFAIATRDIEGIKVGDRVFVVVADEMLPAHVKSVDEAQKRAVIGLDSGAEARLSPGLTAVRIEVEPGKERLFAPNEAVRYAQEKCKRTHERHCVSQLWVLREGNPVVVPVELGSSDGKRTEILGGDLKAEESLILEDGR</sequence>
<accession>A0A1W6MQQ9</accession>
<evidence type="ECO:0000313" key="11">
    <source>
        <dbReference type="EMBL" id="ARN79905.1"/>
    </source>
</evidence>
<dbReference type="GO" id="GO:0016020">
    <property type="term" value="C:membrane"/>
    <property type="evidence" value="ECO:0007669"/>
    <property type="project" value="UniProtKB-SubCell"/>
</dbReference>
<dbReference type="PANTHER" id="PTHR42861">
    <property type="entry name" value="CALCIUM-TRANSPORTING ATPASE"/>
    <property type="match status" value="1"/>
</dbReference>
<dbReference type="GO" id="GO:0005524">
    <property type="term" value="F:ATP binding"/>
    <property type="evidence" value="ECO:0007669"/>
    <property type="project" value="UniProtKB-KW"/>
</dbReference>
<organism evidence="11 12">
    <name type="scientific">Methylocystis bryophila</name>
    <dbReference type="NCBI Taxonomy" id="655015"/>
    <lineage>
        <taxon>Bacteria</taxon>
        <taxon>Pseudomonadati</taxon>
        <taxon>Pseudomonadota</taxon>
        <taxon>Alphaproteobacteria</taxon>
        <taxon>Hyphomicrobiales</taxon>
        <taxon>Methylocystaceae</taxon>
        <taxon>Methylocystis</taxon>
    </lineage>
</organism>
<dbReference type="FunFam" id="3.40.50.1000:FF:000001">
    <property type="entry name" value="Phospholipid-transporting ATPase IC"/>
    <property type="match status" value="1"/>
</dbReference>
<feature type="transmembrane region" description="Helical" evidence="9">
    <location>
        <begin position="285"/>
        <end position="310"/>
    </location>
</feature>
<protein>
    <recommendedName>
        <fullName evidence="10">Cation-transporting P-type ATPase N-terminal domain-containing protein</fullName>
    </recommendedName>
</protein>
<evidence type="ECO:0000256" key="5">
    <source>
        <dbReference type="ARBA" id="ARBA00022967"/>
    </source>
</evidence>
<dbReference type="NCBIfam" id="TIGR01494">
    <property type="entry name" value="ATPase_P-type"/>
    <property type="match status" value="2"/>
</dbReference>
<dbReference type="EMBL" id="CP019948">
    <property type="protein sequence ID" value="ARN79905.1"/>
    <property type="molecule type" value="Genomic_DNA"/>
</dbReference>
<dbReference type="InterPro" id="IPR008250">
    <property type="entry name" value="ATPase_P-typ_transduc_dom_A_sf"/>
</dbReference>
<dbReference type="RefSeq" id="WP_102938039.1">
    <property type="nucleotide sequence ID" value="NZ_AP027149.1"/>
</dbReference>